<dbReference type="Pfam" id="PF02558">
    <property type="entry name" value="ApbA"/>
    <property type="match status" value="1"/>
</dbReference>
<dbReference type="AlphaFoldDB" id="A0AAV8UYJ8"/>
<dbReference type="InterPro" id="IPR013752">
    <property type="entry name" value="KPA_reductase"/>
</dbReference>
<dbReference type="SUPFAM" id="SSF51735">
    <property type="entry name" value="NAD(P)-binding Rossmann-fold domains"/>
    <property type="match status" value="1"/>
</dbReference>
<dbReference type="SUPFAM" id="SSF48179">
    <property type="entry name" value="6-phosphogluconate dehydrogenase C-terminal domain-like"/>
    <property type="match status" value="1"/>
</dbReference>
<dbReference type="Proteomes" id="UP001157974">
    <property type="component" value="Unassembled WGS sequence"/>
</dbReference>
<dbReference type="Gene3D" id="3.40.50.720">
    <property type="entry name" value="NAD(P)-binding Rossmann-like Domain"/>
    <property type="match status" value="1"/>
</dbReference>
<name>A0AAV8UYJ8_9RHOD</name>
<organism evidence="3 4">
    <name type="scientific">Rhodosorus marinus</name>
    <dbReference type="NCBI Taxonomy" id="101924"/>
    <lineage>
        <taxon>Eukaryota</taxon>
        <taxon>Rhodophyta</taxon>
        <taxon>Stylonematophyceae</taxon>
        <taxon>Stylonematales</taxon>
        <taxon>Stylonemataceae</taxon>
        <taxon>Rhodosorus</taxon>
    </lineage>
</organism>
<comment type="caution">
    <text evidence="3">The sequence shown here is derived from an EMBL/GenBank/DDBJ whole genome shotgun (WGS) entry which is preliminary data.</text>
</comment>
<proteinExistence type="predicted"/>
<dbReference type="EMBL" id="JAMWBK010000002">
    <property type="protein sequence ID" value="KAJ8907680.1"/>
    <property type="molecule type" value="Genomic_DNA"/>
</dbReference>
<evidence type="ECO:0008006" key="5">
    <source>
        <dbReference type="Google" id="ProtNLM"/>
    </source>
</evidence>
<gene>
    <name evidence="3" type="ORF">NDN08_007787</name>
</gene>
<evidence type="ECO:0000259" key="1">
    <source>
        <dbReference type="Pfam" id="PF02558"/>
    </source>
</evidence>
<sequence length="315" mass="35053">MVVGGRFVGILGAGAVGSATGARLKMLGFRPVLLGRSGIVTRSIQFHGWDMIVKMEPESSQSLKKVEALFVTVKAFDLVASIEAVLEKIPRNIPIVTLSNGAIESELKELARKHGEWIWRKGVCFAGSFRLGPSEFSLGSPNGYIVFGSLEGRLGVTEKSNIEAQITQLDSNSFFRWSEDAIVESRKKWVYNVVINTLCTVHSLGRNGLLLERESEIKSVHEEAYRLAQEMWGPWPADFSCEDSCKSLLDLINLTSDNENSMYRDSQDNKQTENEYLAVVACKYQGYPLLQALSVQINHLLSPNLLENKVSQDHK</sequence>
<dbReference type="Gene3D" id="1.10.1040.10">
    <property type="entry name" value="N-(1-d-carboxylethyl)-l-norvaline Dehydrogenase, domain 2"/>
    <property type="match status" value="1"/>
</dbReference>
<protein>
    <recommendedName>
        <fullName evidence="5">2-dehydropantoate 2-reductase</fullName>
    </recommendedName>
</protein>
<dbReference type="InterPro" id="IPR036291">
    <property type="entry name" value="NAD(P)-bd_dom_sf"/>
</dbReference>
<keyword evidence="4" id="KW-1185">Reference proteome</keyword>
<dbReference type="InterPro" id="IPR013332">
    <property type="entry name" value="KPR_N"/>
</dbReference>
<reference evidence="3 4" key="1">
    <citation type="journal article" date="2023" name="Nat. Commun.">
        <title>Origin of minicircular mitochondrial genomes in red algae.</title>
        <authorList>
            <person name="Lee Y."/>
            <person name="Cho C.H."/>
            <person name="Lee Y.M."/>
            <person name="Park S.I."/>
            <person name="Yang J.H."/>
            <person name="West J.A."/>
            <person name="Bhattacharya D."/>
            <person name="Yoon H.S."/>
        </authorList>
    </citation>
    <scope>NUCLEOTIDE SEQUENCE [LARGE SCALE GENOMIC DNA]</scope>
    <source>
        <strain evidence="3 4">CCMP1338</strain>
        <tissue evidence="3">Whole cell</tissue>
    </source>
</reference>
<evidence type="ECO:0000313" key="3">
    <source>
        <dbReference type="EMBL" id="KAJ8907680.1"/>
    </source>
</evidence>
<dbReference type="InterPro" id="IPR008927">
    <property type="entry name" value="6-PGluconate_DH-like_C_sf"/>
</dbReference>
<dbReference type="Pfam" id="PF08546">
    <property type="entry name" value="ApbA_C"/>
    <property type="match status" value="1"/>
</dbReference>
<feature type="domain" description="Ketopantoate reductase C-terminal" evidence="2">
    <location>
        <begin position="187"/>
        <end position="278"/>
    </location>
</feature>
<accession>A0AAV8UYJ8</accession>
<dbReference type="InterPro" id="IPR013328">
    <property type="entry name" value="6PGD_dom2"/>
</dbReference>
<evidence type="ECO:0000259" key="2">
    <source>
        <dbReference type="Pfam" id="PF08546"/>
    </source>
</evidence>
<evidence type="ECO:0000313" key="4">
    <source>
        <dbReference type="Proteomes" id="UP001157974"/>
    </source>
</evidence>
<feature type="domain" description="Ketopantoate reductase N-terminal" evidence="1">
    <location>
        <begin position="8"/>
        <end position="151"/>
    </location>
</feature>